<sequence>MWSRRITREHRLIHVVVGTGRIQTLVILQCRYHD</sequence>
<dbReference type="Gene3D" id="3.30.2310.20">
    <property type="entry name" value="RelE-like"/>
    <property type="match status" value="1"/>
</dbReference>
<dbReference type="Pfam" id="PF06769">
    <property type="entry name" value="YoeB_toxin"/>
    <property type="match status" value="1"/>
</dbReference>
<gene>
    <name evidence="1" type="ORF">E9677_09410</name>
</gene>
<reference evidence="1 2" key="1">
    <citation type="submission" date="2019-04" db="EMBL/GenBank/DDBJ databases">
        <title>Genome sequence of strain 7209-2.</title>
        <authorList>
            <person name="Gao J."/>
            <person name="Sun J."/>
        </authorList>
    </citation>
    <scope>NUCLEOTIDE SEQUENCE [LARGE SCALE GENOMIC DNA]</scope>
    <source>
        <strain evidence="1 2">7209-2</strain>
    </source>
</reference>
<dbReference type="EMBL" id="STGT01000002">
    <property type="protein sequence ID" value="THV15866.1"/>
    <property type="molecule type" value="Genomic_DNA"/>
</dbReference>
<comment type="caution">
    <text evidence="1">The sequence shown here is derived from an EMBL/GenBank/DDBJ whole genome shotgun (WGS) entry which is preliminary data.</text>
</comment>
<evidence type="ECO:0000313" key="2">
    <source>
        <dbReference type="Proteomes" id="UP000309667"/>
    </source>
</evidence>
<dbReference type="SUPFAM" id="SSF143011">
    <property type="entry name" value="RelE-like"/>
    <property type="match status" value="1"/>
</dbReference>
<evidence type="ECO:0000313" key="1">
    <source>
        <dbReference type="EMBL" id="THV15866.1"/>
    </source>
</evidence>
<dbReference type="InterPro" id="IPR035093">
    <property type="entry name" value="RelE/ParE_toxin_dom_sf"/>
</dbReference>
<organism evidence="1 2">
    <name type="scientific">Rhizobium rhizophilum</name>
    <dbReference type="NCBI Taxonomy" id="1850373"/>
    <lineage>
        <taxon>Bacteria</taxon>
        <taxon>Pseudomonadati</taxon>
        <taxon>Pseudomonadota</taxon>
        <taxon>Alphaproteobacteria</taxon>
        <taxon>Hyphomicrobiales</taxon>
        <taxon>Rhizobiaceae</taxon>
        <taxon>Rhizobium/Agrobacterium group</taxon>
        <taxon>Rhizobium</taxon>
    </lineage>
</organism>
<accession>A0ABY2R121</accession>
<dbReference type="InterPro" id="IPR009614">
    <property type="entry name" value="YoeB_toxin"/>
</dbReference>
<protein>
    <submittedName>
        <fullName evidence="1">Type II toxin-antitoxin system YoeB family toxin</fullName>
    </submittedName>
</protein>
<name>A0ABY2R121_9HYPH</name>
<dbReference type="Proteomes" id="UP000309667">
    <property type="component" value="Unassembled WGS sequence"/>
</dbReference>
<proteinExistence type="predicted"/>
<keyword evidence="2" id="KW-1185">Reference proteome</keyword>